<dbReference type="AlphaFoldDB" id="A0A2K2CPF9"/>
<evidence type="ECO:0008006" key="5">
    <source>
        <dbReference type="Google" id="ProtNLM"/>
    </source>
</evidence>
<dbReference type="Gramene" id="PNT63915">
    <property type="protein sequence ID" value="PNT63915"/>
    <property type="gene ID" value="BRADI_4g22237v3"/>
</dbReference>
<dbReference type="InterPro" id="IPR038765">
    <property type="entry name" value="Papain-like_cys_pep_sf"/>
</dbReference>
<dbReference type="SUPFAM" id="SSF54001">
    <property type="entry name" value="Cysteine proteinases"/>
    <property type="match status" value="1"/>
</dbReference>
<protein>
    <recommendedName>
        <fullName evidence="5">Secreted protein</fullName>
    </recommendedName>
</protein>
<dbReference type="EnsemblPlants" id="PNT63915">
    <property type="protein sequence ID" value="PNT63915"/>
    <property type="gene ID" value="BRADI_4g22237v3"/>
</dbReference>
<evidence type="ECO:0000313" key="4">
    <source>
        <dbReference type="Proteomes" id="UP000008810"/>
    </source>
</evidence>
<dbReference type="Proteomes" id="UP000008810">
    <property type="component" value="Chromosome 4"/>
</dbReference>
<proteinExistence type="predicted"/>
<evidence type="ECO:0000313" key="3">
    <source>
        <dbReference type="EnsemblPlants" id="PNT63915"/>
    </source>
</evidence>
<gene>
    <name evidence="2" type="ORF">BRADI_4g22237v3</name>
</gene>
<dbReference type="InParanoid" id="A0A2K2CPF9"/>
<feature type="chain" id="PRO_5036043242" description="Secreted protein" evidence="1">
    <location>
        <begin position="18"/>
        <end position="86"/>
    </location>
</feature>
<reference evidence="2 3" key="1">
    <citation type="journal article" date="2010" name="Nature">
        <title>Genome sequencing and analysis of the model grass Brachypodium distachyon.</title>
        <authorList>
            <consortium name="International Brachypodium Initiative"/>
        </authorList>
    </citation>
    <scope>NUCLEOTIDE SEQUENCE [LARGE SCALE GENOMIC DNA]</scope>
    <source>
        <strain evidence="2 3">Bd21</strain>
    </source>
</reference>
<keyword evidence="4" id="KW-1185">Reference proteome</keyword>
<dbReference type="EMBL" id="CM000883">
    <property type="protein sequence ID" value="PNT63915.1"/>
    <property type="molecule type" value="Genomic_DNA"/>
</dbReference>
<reference evidence="3" key="3">
    <citation type="submission" date="2018-08" db="UniProtKB">
        <authorList>
            <consortium name="EnsemblPlants"/>
        </authorList>
    </citation>
    <scope>IDENTIFICATION</scope>
    <source>
        <strain evidence="3">cv. Bd21</strain>
    </source>
</reference>
<sequence>MTLLICLSWSVVYYFDSLINTAWKVTTKGKLAGKGYKDELHHNHRFPCQQQPAGSVCCGYYCCHILMENAIMFKPEWKGSIVAVEE</sequence>
<reference evidence="2" key="2">
    <citation type="submission" date="2017-06" db="EMBL/GenBank/DDBJ databases">
        <title>WGS assembly of Brachypodium distachyon.</title>
        <authorList>
            <consortium name="The International Brachypodium Initiative"/>
            <person name="Lucas S."/>
            <person name="Harmon-Smith M."/>
            <person name="Lail K."/>
            <person name="Tice H."/>
            <person name="Grimwood J."/>
            <person name="Bruce D."/>
            <person name="Barry K."/>
            <person name="Shu S."/>
            <person name="Lindquist E."/>
            <person name="Wang M."/>
            <person name="Pitluck S."/>
            <person name="Vogel J.P."/>
            <person name="Garvin D.F."/>
            <person name="Mockler T.C."/>
            <person name="Schmutz J."/>
            <person name="Rokhsar D."/>
            <person name="Bevan M.W."/>
        </authorList>
    </citation>
    <scope>NUCLEOTIDE SEQUENCE</scope>
    <source>
        <strain evidence="2">Bd21</strain>
    </source>
</reference>
<evidence type="ECO:0000256" key="1">
    <source>
        <dbReference type="SAM" id="SignalP"/>
    </source>
</evidence>
<keyword evidence="1" id="KW-0732">Signal</keyword>
<name>A0A2K2CPF9_BRADI</name>
<organism evidence="2">
    <name type="scientific">Brachypodium distachyon</name>
    <name type="common">Purple false brome</name>
    <name type="synonym">Trachynia distachya</name>
    <dbReference type="NCBI Taxonomy" id="15368"/>
    <lineage>
        <taxon>Eukaryota</taxon>
        <taxon>Viridiplantae</taxon>
        <taxon>Streptophyta</taxon>
        <taxon>Embryophyta</taxon>
        <taxon>Tracheophyta</taxon>
        <taxon>Spermatophyta</taxon>
        <taxon>Magnoliopsida</taxon>
        <taxon>Liliopsida</taxon>
        <taxon>Poales</taxon>
        <taxon>Poaceae</taxon>
        <taxon>BOP clade</taxon>
        <taxon>Pooideae</taxon>
        <taxon>Stipodae</taxon>
        <taxon>Brachypodieae</taxon>
        <taxon>Brachypodium</taxon>
    </lineage>
</organism>
<accession>A0A2K2CPF9</accession>
<feature type="signal peptide" evidence="1">
    <location>
        <begin position="1"/>
        <end position="17"/>
    </location>
</feature>
<evidence type="ECO:0000313" key="2">
    <source>
        <dbReference type="EMBL" id="PNT63915.1"/>
    </source>
</evidence>